<protein>
    <recommendedName>
        <fullName evidence="3">Antitoxin Xre/MbcA/ParS-like toxin-binding domain-containing protein</fullName>
    </recommendedName>
</protein>
<name>A0A2K9LKZ8_9GAMM</name>
<dbReference type="RefSeq" id="WP_101894313.1">
    <property type="nucleotide sequence ID" value="NZ_CP022684.1"/>
</dbReference>
<keyword evidence="2" id="KW-1185">Reference proteome</keyword>
<dbReference type="Proteomes" id="UP000235116">
    <property type="component" value="Chromosome"/>
</dbReference>
<proteinExistence type="predicted"/>
<reference evidence="2" key="1">
    <citation type="submission" date="2017-08" db="EMBL/GenBank/DDBJ databases">
        <title>Direct submision.</title>
        <authorList>
            <person name="Kim S.-J."/>
            <person name="Rhee S.-K."/>
        </authorList>
    </citation>
    <scope>NUCLEOTIDE SEQUENCE [LARGE SCALE GENOMIC DNA]</scope>
    <source>
        <strain evidence="2">GI5</strain>
    </source>
</reference>
<gene>
    <name evidence="1" type="ORF">Kalk_11085</name>
</gene>
<dbReference type="EMBL" id="CP022684">
    <property type="protein sequence ID" value="AUM12933.1"/>
    <property type="molecule type" value="Genomic_DNA"/>
</dbReference>
<sequence>MSETMIVPEGKGFEIDYDNYERNPNRKFPTSEDWWNVFASSGKDEWENCTFKEELLDEVNNDLNLAMVINHFVGSKYQEWMKRKDISDLGGLSPAECIDTNFGMKRLRMLFLQGK</sequence>
<organism evidence="1 2">
    <name type="scientific">Ketobacter alkanivorans</name>
    <dbReference type="NCBI Taxonomy" id="1917421"/>
    <lineage>
        <taxon>Bacteria</taxon>
        <taxon>Pseudomonadati</taxon>
        <taxon>Pseudomonadota</taxon>
        <taxon>Gammaproteobacteria</taxon>
        <taxon>Pseudomonadales</taxon>
        <taxon>Ketobacteraceae</taxon>
        <taxon>Ketobacter</taxon>
    </lineage>
</organism>
<accession>A0A2K9LKZ8</accession>
<evidence type="ECO:0008006" key="3">
    <source>
        <dbReference type="Google" id="ProtNLM"/>
    </source>
</evidence>
<dbReference type="KEGG" id="kak:Kalk_11085"/>
<dbReference type="AlphaFoldDB" id="A0A2K9LKZ8"/>
<evidence type="ECO:0000313" key="1">
    <source>
        <dbReference type="EMBL" id="AUM12933.1"/>
    </source>
</evidence>
<evidence type="ECO:0000313" key="2">
    <source>
        <dbReference type="Proteomes" id="UP000235116"/>
    </source>
</evidence>